<protein>
    <recommendedName>
        <fullName evidence="4">DUF4019 domain-containing protein</fullName>
    </recommendedName>
</protein>
<evidence type="ECO:0000256" key="1">
    <source>
        <dbReference type="SAM" id="SignalP"/>
    </source>
</evidence>
<sequence length="142" mass="16313">MKKIILVIMLLMPTFVFADDYGKIPETFFAMLKDGKHNEAIEYLYGTNQWVSGNSDQVLNLKNQLASLDGLVGKYHFHELIVEKKVGEHYAHLIYLVGYDRQPLRFELQVYRVGSAWRLQGVSFDSNLIDDIKSQANMNLGN</sequence>
<dbReference type="RefSeq" id="WP_000720675.1">
    <property type="nucleotide sequence ID" value="NZ_JAJPEE010000036.1"/>
</dbReference>
<dbReference type="Proteomes" id="UP000323583">
    <property type="component" value="Unassembled WGS sequence"/>
</dbReference>
<name>A0A8B5ZKQ1_VIBCL</name>
<proteinExistence type="predicted"/>
<reference evidence="2 3" key="1">
    <citation type="submission" date="2019-06" db="EMBL/GenBank/DDBJ databases">
        <title>Vibrio cholerae phylogeny based on whole-genome sequencing reveals genetic diversity and population strucutre.</title>
        <authorList>
            <person name="Zhiqiu Y."/>
            <person name="Bin L."/>
            <person name="Lingyan J."/>
        </authorList>
    </citation>
    <scope>NUCLEOTIDE SEQUENCE [LARGE SCALE GENOMIC DNA]</scope>
    <source>
        <strain evidence="2 3">N2768</strain>
    </source>
</reference>
<evidence type="ECO:0008006" key="4">
    <source>
        <dbReference type="Google" id="ProtNLM"/>
    </source>
</evidence>
<gene>
    <name evidence="2" type="ORF">FXE67_05980</name>
</gene>
<keyword evidence="1" id="KW-0732">Signal</keyword>
<accession>A0A8B5ZKQ1</accession>
<evidence type="ECO:0000313" key="2">
    <source>
        <dbReference type="EMBL" id="TXY92908.1"/>
    </source>
</evidence>
<comment type="caution">
    <text evidence="2">The sequence shown here is derived from an EMBL/GenBank/DDBJ whole genome shotgun (WGS) entry which is preliminary data.</text>
</comment>
<evidence type="ECO:0000313" key="3">
    <source>
        <dbReference type="Proteomes" id="UP000323583"/>
    </source>
</evidence>
<dbReference type="EMBL" id="VSGZ01000029">
    <property type="protein sequence ID" value="TXY92908.1"/>
    <property type="molecule type" value="Genomic_DNA"/>
</dbReference>
<organism evidence="2 3">
    <name type="scientific">Vibrio cholerae</name>
    <dbReference type="NCBI Taxonomy" id="666"/>
    <lineage>
        <taxon>Bacteria</taxon>
        <taxon>Pseudomonadati</taxon>
        <taxon>Pseudomonadota</taxon>
        <taxon>Gammaproteobacteria</taxon>
        <taxon>Vibrionales</taxon>
        <taxon>Vibrionaceae</taxon>
        <taxon>Vibrio</taxon>
    </lineage>
</organism>
<feature type="chain" id="PRO_5032554328" description="DUF4019 domain-containing protein" evidence="1">
    <location>
        <begin position="19"/>
        <end position="142"/>
    </location>
</feature>
<dbReference type="AlphaFoldDB" id="A0A8B5ZKQ1"/>
<feature type="signal peptide" evidence="1">
    <location>
        <begin position="1"/>
        <end position="18"/>
    </location>
</feature>